<organism evidence="1 2">
    <name type="scientific">Dickeya phage Kamild</name>
    <dbReference type="NCBI Taxonomy" id="2320190"/>
    <lineage>
        <taxon>Viruses</taxon>
        <taxon>Duplodnaviria</taxon>
        <taxon>Heunggongvirae</taxon>
        <taxon>Uroviricota</taxon>
        <taxon>Caudoviricetes</taxon>
        <taxon>Pantevenvirales</taxon>
        <taxon>Ackermannviridae</taxon>
        <taxon>Aglimvirinae</taxon>
        <taxon>Limestonevirus</taxon>
        <taxon>Limestonevirus limestone</taxon>
    </lineage>
</organism>
<protein>
    <submittedName>
        <fullName evidence="1">Uncharacterized protein</fullName>
    </submittedName>
</protein>
<dbReference type="Proteomes" id="UP000280721">
    <property type="component" value="Segment"/>
</dbReference>
<dbReference type="EMBL" id="MH807812">
    <property type="protein sequence ID" value="AYN55640.1"/>
    <property type="molecule type" value="Genomic_DNA"/>
</dbReference>
<name>A0A3G2K9L9_9CAUD</name>
<evidence type="ECO:0000313" key="1">
    <source>
        <dbReference type="EMBL" id="AYN55640.1"/>
    </source>
</evidence>
<proteinExistence type="predicted"/>
<evidence type="ECO:0000313" key="2">
    <source>
        <dbReference type="Proteomes" id="UP000280721"/>
    </source>
</evidence>
<reference evidence="2" key="1">
    <citation type="submission" date="2018-08" db="EMBL/GenBank/DDBJ databases">
        <title>SRE bacteriophages.</title>
        <authorList>
            <person name="Carstens A.B."/>
            <person name="Djurhuus A.M."/>
            <person name="Kot W."/>
            <person name="Hansen L.H."/>
        </authorList>
    </citation>
    <scope>NUCLEOTIDE SEQUENCE [LARGE SCALE GENOMIC DNA]</scope>
</reference>
<accession>A0A3G2K9L9</accession>
<sequence length="177" mass="20461">MKHPPLYFPVIHWHSPQIESRNYTMTNKVLTNPLHNFGYIQLPLVIDTLFPEDKEAICWSPSALIEREIFKSVVDVMFRIGRNGPLAYLGKATELKTSHNERFLRIDTTGCSQQDFNTLRNYVLVNRPISQHRPYLTSMHIDNFITDVHLQADTLYDDDQCVATDTVLNMVVITLAE</sequence>